<organism evidence="2 3">
    <name type="scientific">Desulfovibrio ferrophilus</name>
    <dbReference type="NCBI Taxonomy" id="241368"/>
    <lineage>
        <taxon>Bacteria</taxon>
        <taxon>Pseudomonadati</taxon>
        <taxon>Thermodesulfobacteriota</taxon>
        <taxon>Desulfovibrionia</taxon>
        <taxon>Desulfovibrionales</taxon>
        <taxon>Desulfovibrionaceae</taxon>
        <taxon>Desulfovibrio</taxon>
    </lineage>
</organism>
<dbReference type="InterPro" id="IPR001279">
    <property type="entry name" value="Metallo-B-lactamas"/>
</dbReference>
<dbReference type="SUPFAM" id="SSF56281">
    <property type="entry name" value="Metallo-hydrolase/oxidoreductase"/>
    <property type="match status" value="1"/>
</dbReference>
<dbReference type="GO" id="GO:0006198">
    <property type="term" value="P:cAMP catabolic process"/>
    <property type="evidence" value="ECO:0007669"/>
    <property type="project" value="InterPro"/>
</dbReference>
<dbReference type="Pfam" id="PF12706">
    <property type="entry name" value="Lactamase_B_2"/>
    <property type="match status" value="1"/>
</dbReference>
<dbReference type="EMBL" id="AP017378">
    <property type="protein sequence ID" value="BBD08419.1"/>
    <property type="molecule type" value="Genomic_DNA"/>
</dbReference>
<dbReference type="PRINTS" id="PR00388">
    <property type="entry name" value="PDIESTERASE2"/>
</dbReference>
<dbReference type="InterPro" id="IPR036866">
    <property type="entry name" value="RibonucZ/Hydroxyglut_hydro"/>
</dbReference>
<dbReference type="CDD" id="cd07735">
    <property type="entry name" value="class_II_PDE_MBL-fold"/>
    <property type="match status" value="1"/>
</dbReference>
<gene>
    <name evidence="2" type="ORF">DFE_1693</name>
</gene>
<dbReference type="Proteomes" id="UP000269883">
    <property type="component" value="Chromosome"/>
</dbReference>
<dbReference type="Gene3D" id="3.60.15.10">
    <property type="entry name" value="Ribonuclease Z/Hydroxyacylglutathione hydrolase-like"/>
    <property type="match status" value="1"/>
</dbReference>
<name>A0A2Z6AYU5_9BACT</name>
<dbReference type="KEGG" id="dfl:DFE_1693"/>
<dbReference type="AlphaFoldDB" id="A0A2Z6AYU5"/>
<accession>A0A2Z6AYU5</accession>
<protein>
    <submittedName>
        <fullName evidence="2">Metal-dependent hydrolase, beta-lactamase superfamily III</fullName>
    </submittedName>
</protein>
<keyword evidence="2" id="KW-0378">Hydrolase</keyword>
<dbReference type="SMART" id="SM00849">
    <property type="entry name" value="Lactamase_B"/>
    <property type="match status" value="1"/>
</dbReference>
<evidence type="ECO:0000313" key="2">
    <source>
        <dbReference type="EMBL" id="BBD08419.1"/>
    </source>
</evidence>
<reference evidence="2 3" key="1">
    <citation type="journal article" date="2018" name="Sci. Adv.">
        <title>Multi-heme cytochromes provide a pathway for survival in energy-limited environments.</title>
        <authorList>
            <person name="Deng X."/>
            <person name="Dohmae N."/>
            <person name="Nealson K.H."/>
            <person name="Hashimoto K."/>
            <person name="Okamoto A."/>
        </authorList>
    </citation>
    <scope>NUCLEOTIDE SEQUENCE [LARGE SCALE GENOMIC DNA]</scope>
    <source>
        <strain evidence="2 3">IS5</strain>
    </source>
</reference>
<sequence>MKFKVLGCSGSRQPGHNLTSYCINDTILLDAGAVCGYLDVEDQERITHILVSHANLDHTKDIAFLADNLASAVFAGRKGPVQVCSQISVLKSLKDHLFNDDIWPDFTAIPSKEQPTIVLEPIEFGVPLHLGGLNVIAFPVPHSSGSTGFALYGEDPAEHVVVTGDTGPNGGWTSFVNDLHFPVNNLVVECSFPNELEGLALASDHLTPRLLKQKVERLKIKPVLYVTHLKAIYTRQIQKELQHELAGYQYHLPRKGVVYDF</sequence>
<feature type="domain" description="Metallo-beta-lactamase" evidence="1">
    <location>
        <begin position="15"/>
        <end position="228"/>
    </location>
</feature>
<proteinExistence type="predicted"/>
<dbReference type="GO" id="GO:0004115">
    <property type="term" value="F:3',5'-cyclic-AMP phosphodiesterase activity"/>
    <property type="evidence" value="ECO:0007669"/>
    <property type="project" value="InterPro"/>
</dbReference>
<dbReference type="InterPro" id="IPR000396">
    <property type="entry name" value="Pdiesterase2"/>
</dbReference>
<evidence type="ECO:0000313" key="3">
    <source>
        <dbReference type="Proteomes" id="UP000269883"/>
    </source>
</evidence>
<keyword evidence="3" id="KW-1185">Reference proteome</keyword>
<evidence type="ECO:0000259" key="1">
    <source>
        <dbReference type="SMART" id="SM00849"/>
    </source>
</evidence>
<dbReference type="OrthoDB" id="9803916at2"/>
<dbReference type="RefSeq" id="WP_126378494.1">
    <property type="nucleotide sequence ID" value="NZ_AP017378.1"/>
</dbReference>